<evidence type="ECO:0000256" key="1">
    <source>
        <dbReference type="SAM" id="MobiDB-lite"/>
    </source>
</evidence>
<reference evidence="3" key="1">
    <citation type="submission" date="2024-07" db="EMBL/GenBank/DDBJ databases">
        <title>Complete genome sequence of Verrucomicrobiaceae bacterium NT6N.</title>
        <authorList>
            <person name="Huang C."/>
            <person name="Takami H."/>
            <person name="Hamasaki K."/>
        </authorList>
    </citation>
    <scope>NUCLEOTIDE SEQUENCE</scope>
    <source>
        <strain evidence="3">NT6N</strain>
    </source>
</reference>
<dbReference type="KEGG" id="osu:NT6N_06070"/>
<evidence type="ECO:0008006" key="4">
    <source>
        <dbReference type="Google" id="ProtNLM"/>
    </source>
</evidence>
<gene>
    <name evidence="3" type="ORF">NT6N_06070</name>
</gene>
<dbReference type="AlphaFoldDB" id="A0AAT9FHW9"/>
<proteinExistence type="predicted"/>
<feature type="region of interest" description="Disordered" evidence="1">
    <location>
        <begin position="70"/>
        <end position="89"/>
    </location>
</feature>
<evidence type="ECO:0000256" key="2">
    <source>
        <dbReference type="SAM" id="Phobius"/>
    </source>
</evidence>
<keyword evidence="2" id="KW-0472">Membrane</keyword>
<dbReference type="EMBL" id="AP026866">
    <property type="protein sequence ID" value="BDS05567.1"/>
    <property type="molecule type" value="Genomic_DNA"/>
</dbReference>
<evidence type="ECO:0000313" key="3">
    <source>
        <dbReference type="EMBL" id="BDS05567.1"/>
    </source>
</evidence>
<protein>
    <recommendedName>
        <fullName evidence="4">TPM domain-containing protein</fullName>
    </recommendedName>
</protein>
<keyword evidence="2" id="KW-1133">Transmembrane helix</keyword>
<organism evidence="3">
    <name type="scientific">Oceaniferula spumae</name>
    <dbReference type="NCBI Taxonomy" id="2979115"/>
    <lineage>
        <taxon>Bacteria</taxon>
        <taxon>Pseudomonadati</taxon>
        <taxon>Verrucomicrobiota</taxon>
        <taxon>Verrucomicrobiia</taxon>
        <taxon>Verrucomicrobiales</taxon>
        <taxon>Verrucomicrobiaceae</taxon>
        <taxon>Oceaniferula</taxon>
    </lineage>
</organism>
<sequence>MIPRMDKPPFTQQTTLVWLVAICFLVALAPQTSLAQALPVWSAEDRAKLSKGELIAGAGLLVDDSAASELPEVAPDPEVPSLPPEEPEPVYDPEVIPEEFLSAYFSATPKTYLIDPQQLLSRQEAMDREGFLEYHAADSAVDIRLYLFDAEQKIPAGYTLQALAEERYANSNLTAVVFCFLGNPSRNMLAFGGKGADSLDSEEVRKMLEVSILKAMEKSEPAGQVEAFVVQLSIKLYWMERAIAKEQVAQGNTMGVTTEAEKKSQAETPAATGAFTEIKPYLPYIVIGGSGVTVSCVALAAAIFLWRRSRKYHFPVLEIPRRLGADYGAGVGAVIAFHNKQGSPSSQRDQVPDYLTRM</sequence>
<keyword evidence="2" id="KW-0812">Transmembrane</keyword>
<name>A0AAT9FHW9_9BACT</name>
<accession>A0AAT9FHW9</accession>
<feature type="transmembrane region" description="Helical" evidence="2">
    <location>
        <begin position="281"/>
        <end position="306"/>
    </location>
</feature>